<dbReference type="InterPro" id="IPR010994">
    <property type="entry name" value="RuvA_2-like"/>
</dbReference>
<comment type="caution">
    <text evidence="4">The sequence shown here is derived from an EMBL/GenBank/DDBJ whole genome shotgun (WGS) entry which is preliminary data.</text>
</comment>
<feature type="compositionally biased region" description="Basic and acidic residues" evidence="1">
    <location>
        <begin position="1"/>
        <end position="10"/>
    </location>
</feature>
<sequence>MGRHGWRDDAALDAGEDPSAADDALAPWDRPGWGGDQPGDPSRRVGRLRRWGLRGCLILVLASAAVLGFRLASGQAQVSSLAVPPVAGPGADARASGPVTASRSGPDGAAMSTAEASGAPPRGTPAAAESPAAAGPTVHVVGAVKRPGLYRLAAGARVDDAVRAAGGAEAGAALAALNLAAPLTDGTQLHVPGRGEAAVGPYAAQGAAPPGDGAASAPGAARVPAAPSSAPVRINTASQAELEALPGVGPALAQRIIAFRDSHGRLQGEQDLDAVPGIGPAMLEKLRGVVSYD</sequence>
<keyword evidence="5" id="KW-1185">Reference proteome</keyword>
<dbReference type="SUPFAM" id="SSF47781">
    <property type="entry name" value="RuvA domain 2-like"/>
    <property type="match status" value="1"/>
</dbReference>
<feature type="region of interest" description="Disordered" evidence="1">
    <location>
        <begin position="202"/>
        <end position="226"/>
    </location>
</feature>
<dbReference type="Pfam" id="PF12836">
    <property type="entry name" value="HHH_3"/>
    <property type="match status" value="1"/>
</dbReference>
<dbReference type="InterPro" id="IPR051675">
    <property type="entry name" value="Endo/Exo/Phosphatase_dom_1"/>
</dbReference>
<evidence type="ECO:0000256" key="1">
    <source>
        <dbReference type="SAM" id="MobiDB-lite"/>
    </source>
</evidence>
<dbReference type="PANTHER" id="PTHR21180:SF32">
    <property type="entry name" value="ENDONUCLEASE_EXONUCLEASE_PHOSPHATASE FAMILY DOMAIN-CONTAINING PROTEIN 1"/>
    <property type="match status" value="1"/>
</dbReference>
<dbReference type="AlphaFoldDB" id="A0A399JDQ8"/>
<dbReference type="GO" id="GO:0003677">
    <property type="term" value="F:DNA binding"/>
    <property type="evidence" value="ECO:0007669"/>
    <property type="project" value="UniProtKB-KW"/>
</dbReference>
<feature type="domain" description="Helix-hairpin-helix DNA-binding motif class 1" evidence="3">
    <location>
        <begin position="270"/>
        <end position="289"/>
    </location>
</feature>
<proteinExistence type="predicted"/>
<feature type="region of interest" description="Disordered" evidence="1">
    <location>
        <begin position="86"/>
        <end position="135"/>
    </location>
</feature>
<dbReference type="InterPro" id="IPR003583">
    <property type="entry name" value="Hlx-hairpin-Hlx_DNA-bd_motif"/>
</dbReference>
<dbReference type="RefSeq" id="WP_119423798.1">
    <property type="nucleotide sequence ID" value="NZ_QQXK01000005.1"/>
</dbReference>
<evidence type="ECO:0000313" key="4">
    <source>
        <dbReference type="EMBL" id="RII43150.1"/>
    </source>
</evidence>
<dbReference type="Pfam" id="PF10531">
    <property type="entry name" value="SLBB"/>
    <property type="match status" value="1"/>
</dbReference>
<evidence type="ECO:0000259" key="3">
    <source>
        <dbReference type="SMART" id="SM00278"/>
    </source>
</evidence>
<dbReference type="Gene3D" id="1.10.150.320">
    <property type="entry name" value="Photosystem II 12 kDa extrinsic protein"/>
    <property type="match status" value="1"/>
</dbReference>
<keyword evidence="4" id="KW-0238">DNA-binding</keyword>
<dbReference type="InterPro" id="IPR019554">
    <property type="entry name" value="Soluble_ligand-bd"/>
</dbReference>
<dbReference type="Gene3D" id="3.10.560.10">
    <property type="entry name" value="Outer membrane lipoprotein wza domain like"/>
    <property type="match status" value="1"/>
</dbReference>
<protein>
    <submittedName>
        <fullName evidence="4">ComEA family DNA-binding protein</fullName>
    </submittedName>
</protein>
<dbReference type="GO" id="GO:0006281">
    <property type="term" value="P:DNA repair"/>
    <property type="evidence" value="ECO:0007669"/>
    <property type="project" value="InterPro"/>
</dbReference>
<keyword evidence="2" id="KW-0472">Membrane</keyword>
<dbReference type="Proteomes" id="UP000265419">
    <property type="component" value="Unassembled WGS sequence"/>
</dbReference>
<feature type="domain" description="Helix-hairpin-helix DNA-binding motif class 1" evidence="3">
    <location>
        <begin position="240"/>
        <end position="259"/>
    </location>
</feature>
<feature type="region of interest" description="Disordered" evidence="1">
    <location>
        <begin position="1"/>
        <end position="44"/>
    </location>
</feature>
<evidence type="ECO:0000256" key="2">
    <source>
        <dbReference type="SAM" id="Phobius"/>
    </source>
</evidence>
<keyword evidence="2" id="KW-0812">Transmembrane</keyword>
<dbReference type="PANTHER" id="PTHR21180">
    <property type="entry name" value="ENDONUCLEASE/EXONUCLEASE/PHOSPHATASE FAMILY DOMAIN-CONTAINING PROTEIN 1"/>
    <property type="match status" value="1"/>
</dbReference>
<dbReference type="GO" id="GO:0015627">
    <property type="term" value="C:type II protein secretion system complex"/>
    <property type="evidence" value="ECO:0007669"/>
    <property type="project" value="TreeGrafter"/>
</dbReference>
<reference evidence="4 5" key="1">
    <citation type="submission" date="2018-07" db="EMBL/GenBank/DDBJ databases">
        <title>Arthrobacter sp. nov., isolated from raw cow's milk with high bacterial count.</title>
        <authorList>
            <person name="Hahne J."/>
            <person name="Isele D."/>
            <person name="Lipski A."/>
        </authorList>
    </citation>
    <scope>NUCLEOTIDE SEQUENCE [LARGE SCALE GENOMIC DNA]</scope>
    <source>
        <strain evidence="4 5">JZ R-35</strain>
    </source>
</reference>
<dbReference type="SMART" id="SM00278">
    <property type="entry name" value="HhH1"/>
    <property type="match status" value="2"/>
</dbReference>
<feature type="compositionally biased region" description="Low complexity" evidence="1">
    <location>
        <begin position="125"/>
        <end position="135"/>
    </location>
</feature>
<name>A0A399JDQ8_9MICC</name>
<dbReference type="EMBL" id="QQXK01000005">
    <property type="protein sequence ID" value="RII43150.1"/>
    <property type="molecule type" value="Genomic_DNA"/>
</dbReference>
<organism evidence="4 5">
    <name type="scientific">Galactobacter valiniphilus</name>
    <dbReference type="NCBI Taxonomy" id="2676122"/>
    <lineage>
        <taxon>Bacteria</taxon>
        <taxon>Bacillati</taxon>
        <taxon>Actinomycetota</taxon>
        <taxon>Actinomycetes</taxon>
        <taxon>Micrococcales</taxon>
        <taxon>Micrococcaceae</taxon>
        <taxon>Galactobacter</taxon>
    </lineage>
</organism>
<accession>A0A399JDQ8</accession>
<evidence type="ECO:0000313" key="5">
    <source>
        <dbReference type="Proteomes" id="UP000265419"/>
    </source>
</evidence>
<keyword evidence="2" id="KW-1133">Transmembrane helix</keyword>
<feature type="transmembrane region" description="Helical" evidence="2">
    <location>
        <begin position="51"/>
        <end position="72"/>
    </location>
</feature>
<dbReference type="GO" id="GO:0015628">
    <property type="term" value="P:protein secretion by the type II secretion system"/>
    <property type="evidence" value="ECO:0007669"/>
    <property type="project" value="TreeGrafter"/>
</dbReference>
<gene>
    <name evidence="4" type="ORF">DWB68_03725</name>
</gene>